<protein>
    <submittedName>
        <fullName evidence="3">HypC/HybG/HupF family hydrogenase formation chaperone</fullName>
    </submittedName>
</protein>
<dbReference type="GO" id="GO:0051604">
    <property type="term" value="P:protein maturation"/>
    <property type="evidence" value="ECO:0007669"/>
    <property type="project" value="TreeGrafter"/>
</dbReference>
<sequence length="74" mass="7935">MCLSIPAEVLEITGERAKVSVGGAVYTAGLHLVEDVQVGDYILLHSGYAIQKIDRHEAELTLDALREASARAAE</sequence>
<dbReference type="PANTHER" id="PTHR35177">
    <property type="entry name" value="HYDROGENASE MATURATION FACTOR HYBG"/>
    <property type="match status" value="1"/>
</dbReference>
<dbReference type="Pfam" id="PF01455">
    <property type="entry name" value="HupF_HypC"/>
    <property type="match status" value="1"/>
</dbReference>
<comment type="caution">
    <text evidence="3">The sequence shown here is derived from an EMBL/GenBank/DDBJ whole genome shotgun (WGS) entry which is preliminary data.</text>
</comment>
<dbReference type="Gene3D" id="2.30.30.140">
    <property type="match status" value="1"/>
</dbReference>
<organism evidence="3 4">
    <name type="scientific">candidate division KSB3 bacterium</name>
    <dbReference type="NCBI Taxonomy" id="2044937"/>
    <lineage>
        <taxon>Bacteria</taxon>
        <taxon>candidate division KSB3</taxon>
    </lineage>
</organism>
<dbReference type="EMBL" id="WJJP01000204">
    <property type="protein sequence ID" value="MBD3324228.1"/>
    <property type="molecule type" value="Genomic_DNA"/>
</dbReference>
<evidence type="ECO:0000313" key="4">
    <source>
        <dbReference type="Proteomes" id="UP000649604"/>
    </source>
</evidence>
<gene>
    <name evidence="3" type="primary">hypC</name>
    <name evidence="2" type="ORF">GF339_06560</name>
    <name evidence="3" type="ORF">GF339_20980</name>
</gene>
<proteinExistence type="inferred from homology"/>
<dbReference type="GO" id="GO:0005506">
    <property type="term" value="F:iron ion binding"/>
    <property type="evidence" value="ECO:0007669"/>
    <property type="project" value="TreeGrafter"/>
</dbReference>
<dbReference type="NCBIfam" id="TIGR00074">
    <property type="entry name" value="hypC_hupF"/>
    <property type="match status" value="1"/>
</dbReference>
<dbReference type="InterPro" id="IPR001109">
    <property type="entry name" value="Hydrogenase_HupF/HypC"/>
</dbReference>
<dbReference type="PRINTS" id="PR00445">
    <property type="entry name" value="HUPFHYPC"/>
</dbReference>
<accession>A0A9D5Q7P3</accession>
<comment type="similarity">
    <text evidence="1">Belongs to the HupF/HypC family.</text>
</comment>
<dbReference type="Proteomes" id="UP000649604">
    <property type="component" value="Unassembled WGS sequence"/>
</dbReference>
<reference evidence="3" key="1">
    <citation type="submission" date="2019-11" db="EMBL/GenBank/DDBJ databases">
        <title>Microbial mats filling the niche in hypersaline microbial mats.</title>
        <authorList>
            <person name="Wong H.L."/>
            <person name="Macleod F.I."/>
            <person name="White R.A. III"/>
            <person name="Burns B.P."/>
        </authorList>
    </citation>
    <scope>NUCLEOTIDE SEQUENCE</scope>
    <source>
        <strain evidence="3">Rbin_158</strain>
    </source>
</reference>
<evidence type="ECO:0000313" key="3">
    <source>
        <dbReference type="EMBL" id="MBD3327074.1"/>
    </source>
</evidence>
<dbReference type="PANTHER" id="PTHR35177:SF2">
    <property type="entry name" value="HYDROGENASE MATURATION FACTOR HYBG"/>
    <property type="match status" value="1"/>
</dbReference>
<dbReference type="AlphaFoldDB" id="A0A9D5Q7P3"/>
<evidence type="ECO:0000256" key="1">
    <source>
        <dbReference type="ARBA" id="ARBA00006018"/>
    </source>
</evidence>
<dbReference type="EMBL" id="WJJP01000683">
    <property type="protein sequence ID" value="MBD3327074.1"/>
    <property type="molecule type" value="Genomic_DNA"/>
</dbReference>
<name>A0A9D5Q7P3_9BACT</name>
<evidence type="ECO:0000313" key="2">
    <source>
        <dbReference type="EMBL" id="MBD3324228.1"/>
    </source>
</evidence>
<dbReference type="SUPFAM" id="SSF159127">
    <property type="entry name" value="HupF/HypC-like"/>
    <property type="match status" value="1"/>
</dbReference>
<dbReference type="GO" id="GO:1902670">
    <property type="term" value="F:carbon dioxide binding"/>
    <property type="evidence" value="ECO:0007669"/>
    <property type="project" value="TreeGrafter"/>
</dbReference>